<dbReference type="HAMAP" id="MF_00952">
    <property type="entry name" value="Topoisom_1_prok"/>
    <property type="match status" value="1"/>
</dbReference>
<dbReference type="Gene3D" id="1.10.290.10">
    <property type="entry name" value="Topoisomerase I, domain 4"/>
    <property type="match status" value="1"/>
</dbReference>
<dbReference type="InterPro" id="IPR028612">
    <property type="entry name" value="Topoisom_1_IA"/>
</dbReference>
<dbReference type="InterPro" id="IPR006171">
    <property type="entry name" value="TOPRIM_dom"/>
</dbReference>
<dbReference type="GO" id="GO:0003677">
    <property type="term" value="F:DNA binding"/>
    <property type="evidence" value="ECO:0007669"/>
    <property type="project" value="UniProtKB-KW"/>
</dbReference>
<evidence type="ECO:0000256" key="7">
    <source>
        <dbReference type="ARBA" id="ARBA00023235"/>
    </source>
</evidence>
<keyword evidence="5 8" id="KW-0799">Topoisomerase</keyword>
<proteinExistence type="inferred from homology"/>
<dbReference type="CDD" id="cd03363">
    <property type="entry name" value="TOPRIM_TopoIA_TopoI"/>
    <property type="match status" value="1"/>
</dbReference>
<dbReference type="SMART" id="SM00436">
    <property type="entry name" value="TOP1Bc"/>
    <property type="match status" value="1"/>
</dbReference>
<dbReference type="InterPro" id="IPR013825">
    <property type="entry name" value="Topo_IA_cen_sub2"/>
</dbReference>
<dbReference type="Gene3D" id="3.40.50.140">
    <property type="match status" value="1"/>
</dbReference>
<dbReference type="Pfam" id="PF01751">
    <property type="entry name" value="Toprim"/>
    <property type="match status" value="1"/>
</dbReference>
<comment type="caution">
    <text evidence="11">The sequence shown here is derived from an EMBL/GenBank/DDBJ whole genome shotgun (WGS) entry which is preliminary data.</text>
</comment>
<feature type="site" description="Interaction with DNA" evidence="8">
    <location>
        <position position="139"/>
    </location>
</feature>
<gene>
    <name evidence="8" type="primary">topA</name>
    <name evidence="11" type="ORF">HMPREF9151_00916</name>
</gene>
<evidence type="ECO:0000256" key="3">
    <source>
        <dbReference type="ARBA" id="ARBA00022723"/>
    </source>
</evidence>
<feature type="site" description="Interaction with DNA" evidence="8">
    <location>
        <position position="478"/>
    </location>
</feature>
<sequence>MQENLVIVESPAKAKTIEKFLGNDYKVMSSYGHIRDLKKKELSINLKTLQPDYEIPEEKKKLVNELKKAAKETSKVWLASDEDREGEAISWHLCEVLGLDKAKTNRIVFHEITKPAILQAIETPRHLNMNLVNAQQARRVLDRLVGFKLSPVLWRKVKPALSAGRVQSVAVRLIVEREREIQAFHSEPYYRINAIFAIINADGSATEVDAELDTRFSTHDEALAFLDKCKDAKFSVSGITKKPLKRLPAPPFTTSTLQQEAARKLGFTVSQTMMVAQRLYESGKITYMRTDSVNLSKLCIGASKEEIIRLWGETYSQSRNFQTRAKGAQEAHEAIRPTYMDNTQIEGTQQEKRLYDLIWKRTVASQMAEAQIEKTTVTIDVSGTKEKFIATGEVIVFDGFLKVYRESTDDEENGAEEARTLPVLKKGDMLERREITSTERFSQSPFRYTEASLVHKLEELGIGRPSTYAPTISTIQQREYVQKGDRKGDERTYTIDTLKGIKVTAKTKREMVGSEKGKLLPTDIGMVVNDFLMNNFPKIMDYHFTANVEEEFDRIADGKEQWTEMMKDFYASFEPTVETVMNARSEHKAGERKLGDDPQTGKPVFVKIGRFGPVVQIGSAEDDDKPRFSQLPTDKSMETITLNEALELFKLPRTIGEFEGKSVVIGAGRFGPYVLHNKKYTSLPKTEDPMTVTLETAIALIEEKRSQEQQRHLKKFAEDSKLEVLNGRYGPYIVHNGKNFRIPKDLHSKAADLTYEQCMEIINATPVKKGR</sequence>
<evidence type="ECO:0000256" key="8">
    <source>
        <dbReference type="HAMAP-Rule" id="MF_00952"/>
    </source>
</evidence>
<dbReference type="Pfam" id="PF13368">
    <property type="entry name" value="Toprim_C_rpt"/>
    <property type="match status" value="3"/>
</dbReference>
<protein>
    <recommendedName>
        <fullName evidence="8">DNA topoisomerase 1</fullName>
        <ecNumber evidence="8">5.6.2.1</ecNumber>
    </recommendedName>
    <alternativeName>
        <fullName evidence="8">DNA topoisomerase I</fullName>
    </alternativeName>
</protein>
<dbReference type="InterPro" id="IPR003601">
    <property type="entry name" value="Topo_IA_2"/>
</dbReference>
<dbReference type="SMART" id="SM00493">
    <property type="entry name" value="TOPRIM"/>
    <property type="match status" value="1"/>
</dbReference>
<evidence type="ECO:0000256" key="6">
    <source>
        <dbReference type="ARBA" id="ARBA00023125"/>
    </source>
</evidence>
<dbReference type="InterPro" id="IPR023405">
    <property type="entry name" value="Topo_IA_core_domain"/>
</dbReference>
<dbReference type="PRINTS" id="PR00417">
    <property type="entry name" value="PRTPISMRASEI"/>
</dbReference>
<dbReference type="Gene3D" id="1.10.460.10">
    <property type="entry name" value="Topoisomerase I, domain 2"/>
    <property type="match status" value="2"/>
</dbReference>
<feature type="domain" description="Toprim" evidence="9">
    <location>
        <begin position="3"/>
        <end position="112"/>
    </location>
</feature>
<dbReference type="InterPro" id="IPR025589">
    <property type="entry name" value="Toprim_C_rpt"/>
</dbReference>
<comment type="function">
    <text evidence="8">Releases the supercoiling and torsional tension of DNA, which is introduced during the DNA replication and transcription, by transiently cleaving and rejoining one strand of the DNA duplex. Introduces a single-strand break via transesterification at a target site in duplex DNA. The scissile phosphodiester is attacked by the catalytic tyrosine of the enzyme, resulting in the formation of a DNA-(5'-phosphotyrosyl)-enzyme intermediate and the expulsion of a 3'-OH DNA strand. The free DNA strand then undergoes passage around the unbroken strand, thus removing DNA supercoils. Finally, in the religation step, the DNA 3'-OH attacks the covalent intermediate to expel the active-site tyrosine and restore the DNA phosphodiester backbone.</text>
</comment>
<comment type="caution">
    <text evidence="8">Lacks conserved residue(s) required for the propagation of feature annotation.</text>
</comment>
<evidence type="ECO:0000256" key="5">
    <source>
        <dbReference type="ARBA" id="ARBA00023029"/>
    </source>
</evidence>
<keyword evidence="6 8" id="KW-0238">DNA-binding</keyword>
<feature type="domain" description="Topo IA-type catalytic" evidence="10">
    <location>
        <begin position="128"/>
        <end position="577"/>
    </location>
</feature>
<dbReference type="SMART" id="SM00437">
    <property type="entry name" value="TOP1Ac"/>
    <property type="match status" value="1"/>
</dbReference>
<dbReference type="PROSITE" id="PS50880">
    <property type="entry name" value="TOPRIM"/>
    <property type="match status" value="1"/>
</dbReference>
<accession>L1NEU2</accession>
<dbReference type="CDD" id="cd00186">
    <property type="entry name" value="TOP1Ac"/>
    <property type="match status" value="1"/>
</dbReference>
<dbReference type="OrthoDB" id="9804262at2"/>
<feature type="site" description="Interaction with DNA" evidence="8">
    <location>
        <position position="142"/>
    </location>
</feature>
<keyword evidence="12" id="KW-1185">Reference proteome</keyword>
<dbReference type="GO" id="GO:0003917">
    <property type="term" value="F:DNA topoisomerase type I (single strand cut, ATP-independent) activity"/>
    <property type="evidence" value="ECO:0007669"/>
    <property type="project" value="UniProtKB-UniRule"/>
</dbReference>
<reference evidence="11 12" key="1">
    <citation type="submission" date="2012-05" db="EMBL/GenBank/DDBJ databases">
        <authorList>
            <person name="Weinstock G."/>
            <person name="Sodergren E."/>
            <person name="Lobos E.A."/>
            <person name="Fulton L."/>
            <person name="Fulton R."/>
            <person name="Courtney L."/>
            <person name="Fronick C."/>
            <person name="O'Laughlin M."/>
            <person name="Godfrey J."/>
            <person name="Wilson R.M."/>
            <person name="Miner T."/>
            <person name="Farmer C."/>
            <person name="Delehaunty K."/>
            <person name="Cordes M."/>
            <person name="Minx P."/>
            <person name="Tomlinson C."/>
            <person name="Chen J."/>
            <person name="Wollam A."/>
            <person name="Pepin K.H."/>
            <person name="Bhonagiri V."/>
            <person name="Zhang X."/>
            <person name="Suruliraj S."/>
            <person name="Warren W."/>
            <person name="Mitreva M."/>
            <person name="Mardis E.R."/>
            <person name="Wilson R.K."/>
        </authorList>
    </citation>
    <scope>NUCLEOTIDE SEQUENCE [LARGE SCALE GENOMIC DNA]</scope>
    <source>
        <strain evidence="11 12">F0055</strain>
    </source>
</reference>
<name>L1NEU2_9BACT</name>
<dbReference type="InterPro" id="IPR013824">
    <property type="entry name" value="Topo_IA_cen_sub1"/>
</dbReference>
<feature type="site" description="Interaction with DNA" evidence="8">
    <location>
        <position position="289"/>
    </location>
</feature>
<feature type="site" description="Interaction with DNA" evidence="8">
    <location>
        <position position="138"/>
    </location>
</feature>
<dbReference type="InterPro" id="IPR013826">
    <property type="entry name" value="Topo_IA_cen_sub3"/>
</dbReference>
<evidence type="ECO:0000256" key="2">
    <source>
        <dbReference type="ARBA" id="ARBA00009446"/>
    </source>
</evidence>
<dbReference type="EC" id="5.6.2.1" evidence="8"/>
<comment type="catalytic activity">
    <reaction evidence="1 8">
        <text>ATP-independent breakage of single-stranded DNA, followed by passage and rejoining.</text>
        <dbReference type="EC" id="5.6.2.1"/>
    </reaction>
</comment>
<dbReference type="InterPro" id="IPR000380">
    <property type="entry name" value="Topo_IA"/>
</dbReference>
<dbReference type="InterPro" id="IPR034149">
    <property type="entry name" value="TOPRIM_TopoI"/>
</dbReference>
<evidence type="ECO:0000256" key="4">
    <source>
        <dbReference type="ARBA" id="ARBA00022842"/>
    </source>
</evidence>
<dbReference type="GO" id="GO:0046872">
    <property type="term" value="F:metal ion binding"/>
    <property type="evidence" value="ECO:0007669"/>
    <property type="project" value="UniProtKB-KW"/>
</dbReference>
<evidence type="ECO:0000256" key="1">
    <source>
        <dbReference type="ARBA" id="ARBA00000213"/>
    </source>
</evidence>
<feature type="active site" description="O-(5'-phospho-DNA)-tyrosine intermediate" evidence="8">
    <location>
        <position position="287"/>
    </location>
</feature>
<feature type="site" description="Interaction with DNA" evidence="8">
    <location>
        <position position="33"/>
    </location>
</feature>
<organism evidence="11 12">
    <name type="scientific">Hoylesella saccharolytica F0055</name>
    <dbReference type="NCBI Taxonomy" id="1127699"/>
    <lineage>
        <taxon>Bacteria</taxon>
        <taxon>Pseudomonadati</taxon>
        <taxon>Bacteroidota</taxon>
        <taxon>Bacteroidia</taxon>
        <taxon>Bacteroidales</taxon>
        <taxon>Prevotellaceae</taxon>
        <taxon>Hoylesella</taxon>
    </lineage>
</organism>
<keyword evidence="7 8" id="KW-0413">Isomerase</keyword>
<dbReference type="SUPFAM" id="SSF56712">
    <property type="entry name" value="Prokaryotic type I DNA topoisomerase"/>
    <property type="match status" value="1"/>
</dbReference>
<dbReference type="HOGENOM" id="CLU_002929_3_1_10"/>
<dbReference type="PROSITE" id="PS00396">
    <property type="entry name" value="TOPO_IA_1"/>
    <property type="match status" value="1"/>
</dbReference>
<dbReference type="PANTHER" id="PTHR42785:SF1">
    <property type="entry name" value="DNA TOPOISOMERASE"/>
    <property type="match status" value="1"/>
</dbReference>
<evidence type="ECO:0000259" key="9">
    <source>
        <dbReference type="PROSITE" id="PS50880"/>
    </source>
</evidence>
<dbReference type="STRING" id="1127699.HMPREF9151_00916"/>
<comment type="similarity">
    <text evidence="2 8">Belongs to the type IA topoisomerase family.</text>
</comment>
<dbReference type="PANTHER" id="PTHR42785">
    <property type="entry name" value="DNA TOPOISOMERASE, TYPE IA, CORE"/>
    <property type="match status" value="1"/>
</dbReference>
<dbReference type="GO" id="GO:0006265">
    <property type="term" value="P:DNA topological change"/>
    <property type="evidence" value="ECO:0007669"/>
    <property type="project" value="UniProtKB-UniRule"/>
</dbReference>
<dbReference type="AlphaFoldDB" id="L1NEU2"/>
<dbReference type="NCBIfam" id="TIGR01051">
    <property type="entry name" value="topA_bact"/>
    <property type="match status" value="1"/>
</dbReference>
<dbReference type="InterPro" id="IPR013497">
    <property type="entry name" value="Topo_IA_cen"/>
</dbReference>
<dbReference type="RefSeq" id="WP_009162132.1">
    <property type="nucleotide sequence ID" value="NZ_KB290984.1"/>
</dbReference>
<dbReference type="InterPro" id="IPR023406">
    <property type="entry name" value="Topo_IA_AS"/>
</dbReference>
<dbReference type="PROSITE" id="PS52039">
    <property type="entry name" value="TOPO_IA_2"/>
    <property type="match status" value="1"/>
</dbReference>
<dbReference type="PATRIC" id="fig|1127699.3.peg.844"/>
<evidence type="ECO:0000313" key="11">
    <source>
        <dbReference type="EMBL" id="EKY02024.1"/>
    </source>
</evidence>
<dbReference type="Proteomes" id="UP000010433">
    <property type="component" value="Unassembled WGS sequence"/>
</dbReference>
<dbReference type="EMBL" id="AMEP01000061">
    <property type="protein sequence ID" value="EKY02024.1"/>
    <property type="molecule type" value="Genomic_DNA"/>
</dbReference>
<comment type="subunit">
    <text evidence="8">Monomer.</text>
</comment>
<evidence type="ECO:0000259" key="10">
    <source>
        <dbReference type="PROSITE" id="PS52039"/>
    </source>
</evidence>
<dbReference type="InterPro" id="IPR005733">
    <property type="entry name" value="TopoI_bac-type"/>
</dbReference>
<feature type="region of interest" description="Interaction with DNA" evidence="8">
    <location>
        <begin position="162"/>
        <end position="167"/>
    </location>
</feature>
<feature type="site" description="Interaction with DNA" evidence="8">
    <location>
        <position position="154"/>
    </location>
</feature>
<dbReference type="Gene3D" id="2.70.20.10">
    <property type="entry name" value="Topoisomerase I, domain 3"/>
    <property type="match status" value="1"/>
</dbReference>
<keyword evidence="4" id="KW-0460">Magnesium</keyword>
<dbReference type="InterPro" id="IPR003602">
    <property type="entry name" value="Topo_IA_DNA-bd_dom"/>
</dbReference>
<dbReference type="Pfam" id="PF01131">
    <property type="entry name" value="Topoisom_bac"/>
    <property type="match status" value="2"/>
</dbReference>
<evidence type="ECO:0000313" key="12">
    <source>
        <dbReference type="Proteomes" id="UP000010433"/>
    </source>
</evidence>
<keyword evidence="3" id="KW-0479">Metal-binding</keyword>